<proteinExistence type="inferred from homology"/>
<dbReference type="EMBL" id="JBFDAA010000014">
    <property type="protein sequence ID" value="KAL1122353.1"/>
    <property type="molecule type" value="Genomic_DNA"/>
</dbReference>
<comment type="similarity">
    <text evidence="1">Belongs to the SNF7 family.</text>
</comment>
<evidence type="ECO:0000256" key="2">
    <source>
        <dbReference type="SAM" id="MobiDB-lite"/>
    </source>
</evidence>
<evidence type="ECO:0000313" key="4">
    <source>
        <dbReference type="Proteomes" id="UP001558652"/>
    </source>
</evidence>
<evidence type="ECO:0000256" key="1">
    <source>
        <dbReference type="ARBA" id="ARBA00006190"/>
    </source>
</evidence>
<evidence type="ECO:0000313" key="3">
    <source>
        <dbReference type="EMBL" id="KAL1122353.1"/>
    </source>
</evidence>
<dbReference type="Pfam" id="PF03357">
    <property type="entry name" value="Snf7"/>
    <property type="match status" value="1"/>
</dbReference>
<dbReference type="InterPro" id="IPR005024">
    <property type="entry name" value="Snf7_fam"/>
</dbReference>
<dbReference type="AlphaFoldDB" id="A0ABD0YML3"/>
<accession>A0ABD0YML3</accession>
<reference evidence="3 4" key="1">
    <citation type="submission" date="2024-07" db="EMBL/GenBank/DDBJ databases">
        <title>Chromosome-level genome assembly of the water stick insect Ranatra chinensis (Heteroptera: Nepidae).</title>
        <authorList>
            <person name="Liu X."/>
        </authorList>
    </citation>
    <scope>NUCLEOTIDE SEQUENCE [LARGE SCALE GENOMIC DNA]</scope>
    <source>
        <strain evidence="3">Cailab_2021Rc</strain>
        <tissue evidence="3">Muscle</tissue>
    </source>
</reference>
<keyword evidence="4" id="KW-1185">Reference proteome</keyword>
<gene>
    <name evidence="3" type="ORF">AAG570_003758</name>
</gene>
<name>A0ABD0YML3_9HEMI</name>
<feature type="region of interest" description="Disordered" evidence="2">
    <location>
        <begin position="1"/>
        <end position="27"/>
    </location>
</feature>
<dbReference type="Proteomes" id="UP001558652">
    <property type="component" value="Unassembled WGS sequence"/>
</dbReference>
<dbReference type="Gene3D" id="6.10.140.1230">
    <property type="match status" value="1"/>
</dbReference>
<sequence length="186" mass="21620">TFSEQQRDNERALRKASRDVDRDRRELEREEKKLEMEIKKNAQAGNKSACTVLAKQLLRVRKQKARTYTMNSKIQGVSSQNRVMGANVKMAEAMSATSKTMVNMNQIMRPEKVAGDMRNFQKEFTKMDMTEEMINDTLDDMLEESDDEAESENIVSKVLDEIGIEISGKVSMFKLYFFLRIYLCEY</sequence>
<organism evidence="3 4">
    <name type="scientific">Ranatra chinensis</name>
    <dbReference type="NCBI Taxonomy" id="642074"/>
    <lineage>
        <taxon>Eukaryota</taxon>
        <taxon>Metazoa</taxon>
        <taxon>Ecdysozoa</taxon>
        <taxon>Arthropoda</taxon>
        <taxon>Hexapoda</taxon>
        <taxon>Insecta</taxon>
        <taxon>Pterygota</taxon>
        <taxon>Neoptera</taxon>
        <taxon>Paraneoptera</taxon>
        <taxon>Hemiptera</taxon>
        <taxon>Heteroptera</taxon>
        <taxon>Panheteroptera</taxon>
        <taxon>Nepomorpha</taxon>
        <taxon>Nepidae</taxon>
        <taxon>Ranatrinae</taxon>
        <taxon>Ranatra</taxon>
    </lineage>
</organism>
<feature type="non-terminal residue" evidence="3">
    <location>
        <position position="1"/>
    </location>
</feature>
<dbReference type="PANTHER" id="PTHR10476">
    <property type="entry name" value="CHARGED MULTIVESICULAR BODY PROTEIN"/>
    <property type="match status" value="1"/>
</dbReference>
<comment type="caution">
    <text evidence="3">The sequence shown here is derived from an EMBL/GenBank/DDBJ whole genome shotgun (WGS) entry which is preliminary data.</text>
</comment>
<protein>
    <submittedName>
        <fullName evidence="3">Uncharacterized protein</fullName>
    </submittedName>
</protein>